<dbReference type="InterPro" id="IPR027417">
    <property type="entry name" value="P-loop_NTPase"/>
</dbReference>
<dbReference type="GeneID" id="24100493"/>
<dbReference type="GO" id="GO:1990234">
    <property type="term" value="C:transferase complex"/>
    <property type="evidence" value="ECO:0007669"/>
    <property type="project" value="UniProtKB-ARBA"/>
</dbReference>
<dbReference type="AlphaFoldDB" id="J4I1F0"/>
<dbReference type="STRING" id="599839.J4I1F0"/>
<keyword evidence="1 3" id="KW-0853">WD repeat</keyword>
<feature type="repeat" description="WD" evidence="3">
    <location>
        <begin position="1000"/>
        <end position="1030"/>
    </location>
</feature>
<evidence type="ECO:0000256" key="2">
    <source>
        <dbReference type="ARBA" id="ARBA00022737"/>
    </source>
</evidence>
<feature type="repeat" description="WD" evidence="3">
    <location>
        <begin position="957"/>
        <end position="993"/>
    </location>
</feature>
<dbReference type="Pfam" id="PF00400">
    <property type="entry name" value="WD40"/>
    <property type="match status" value="4"/>
</dbReference>
<dbReference type="Gene3D" id="2.130.10.10">
    <property type="entry name" value="YVTN repeat-like/Quinoprotein amine dehydrogenase"/>
    <property type="match status" value="2"/>
</dbReference>
<dbReference type="PRINTS" id="PR00320">
    <property type="entry name" value="GPROTEINBRPT"/>
</dbReference>
<dbReference type="Pfam" id="PF24883">
    <property type="entry name" value="NPHP3_N"/>
    <property type="match status" value="1"/>
</dbReference>
<gene>
    <name evidence="6" type="ORF">FIBRA_07810</name>
</gene>
<feature type="transmembrane region" description="Helical" evidence="4">
    <location>
        <begin position="1114"/>
        <end position="1132"/>
    </location>
</feature>
<dbReference type="PANTHER" id="PTHR22847:SF637">
    <property type="entry name" value="WD REPEAT DOMAIN 5B"/>
    <property type="match status" value="1"/>
</dbReference>
<sequence>MTTSLSGLVTIENIQYRNRAILPNDNDAEQLVCVVPGPEDSDLQVWEVIPSTSNRYEIKSHKFKQTAYAEYAYEHQRLVARSKVSFWWSIQPAATYGPDTYFIRHYVESNLCWHLNDGTHNTPICLKDFAQDRQSIWKIIPYSLSCISGNATQAIQASRPSITPPISASMTEPLEMFNSTMDVYSEVCPSTAVALKLLRCASEMIVDCSSIEASNVHISRLLGKIKVVYGLLLERRSSIVKSDMEEVLVRLARQMLECADFVAYYPEKVAFWMKHKKHIDRETRGEVQRFNLVLDRLIDCVQRGSADVNSIRIHRSVLDVDLSQLEYVTGAGLNGSKQCLPGTRTEISTMLKDFVYANGADAKRIFWLNGMAGKGKSAIAHTTAEWFEARGGLGSFFCFDRTRTADGRHKKIWTTIARDLANHDPLFRRELAHVLDDPNGLRNTEYSAQQWTGLRDVLNKVTSTIMDVPVLIVIDALDESGDEDTRREILQLLSGRRGTIANLPPNVRIVITSRPLPDIRHGLDKVPHVQHFSLDDILPESDMKKYIDAELNRPGAFGEDDITEFARKSDGVFEWTRLACLYIREGALLYKDRFRTVISGTSAKGTQLLDHMYRLTLEDTLPKDDRVNGIVVFCSVMGQIVASAEPPSISTLAAMRQHLTWEGTAGAALQSISARDVVEHLGALLTGVTDNCTPIRPLHASFYDFLGDKTRSGEFYVGELSTHHRKLAFACLGVMNAELRFNICKLKSSYVPNSDVADMPQRIKKFISSQLNYSCRFWTFHVLATPIEQALADKLWRFFEESVLFWLEVLSLTQSLSGPASALYSISCMFTSVWDAQTGVQSLPAFDGHTGGVLSVAFSPDGRHIVSGSRDNTIRVWDAQAGAQLLPAFDGHTSWVTSVAFSPDGRYIVSGSFGGTIRVWDAQTGVQPLPAFKGHTRSDKTIRVWDAQTSAQSLPAFEGHTRGVNSVAFSPDGQYIVSGSEDNTIRVWDVQTGVQPLPAFDGHTSSVLSVAFSPDGRHIVSGSLDKTIRVGMRRRACNRSLLSTVIRTGSTLLYSRLMDNTLCPDLRTTQSVCGMRRWGCDPVLLSKDIQATSRLFQPHLIPHSQRLHPGQRHWIHAIHIIVSLIIVSLHLVI</sequence>
<evidence type="ECO:0000259" key="5">
    <source>
        <dbReference type="Pfam" id="PF24883"/>
    </source>
</evidence>
<dbReference type="InterPro" id="IPR001680">
    <property type="entry name" value="WD40_rpt"/>
</dbReference>
<keyword evidence="2" id="KW-0677">Repeat</keyword>
<evidence type="ECO:0000313" key="7">
    <source>
        <dbReference type="Proteomes" id="UP000006352"/>
    </source>
</evidence>
<evidence type="ECO:0000256" key="4">
    <source>
        <dbReference type="SAM" id="Phobius"/>
    </source>
</evidence>
<dbReference type="SUPFAM" id="SSF50370">
    <property type="entry name" value="Ricin B-like lectins"/>
    <property type="match status" value="1"/>
</dbReference>
<protein>
    <recommendedName>
        <fullName evidence="5">Nephrocystin 3-like N-terminal domain-containing protein</fullName>
    </recommendedName>
</protein>
<feature type="repeat" description="WD" evidence="3">
    <location>
        <begin position="846"/>
        <end position="887"/>
    </location>
</feature>
<evidence type="ECO:0000313" key="6">
    <source>
        <dbReference type="EMBL" id="CCM05582.1"/>
    </source>
</evidence>
<feature type="domain" description="Nephrocystin 3-like N-terminal" evidence="5">
    <location>
        <begin position="361"/>
        <end position="514"/>
    </location>
</feature>
<dbReference type="InParanoid" id="J4I1F0"/>
<dbReference type="Proteomes" id="UP000006352">
    <property type="component" value="Unassembled WGS sequence"/>
</dbReference>
<dbReference type="Gene3D" id="2.80.10.50">
    <property type="match status" value="1"/>
</dbReference>
<dbReference type="EMBL" id="HE797196">
    <property type="protein sequence ID" value="CCM05582.1"/>
    <property type="molecule type" value="Genomic_DNA"/>
</dbReference>
<dbReference type="InterPro" id="IPR015943">
    <property type="entry name" value="WD40/YVTN_repeat-like_dom_sf"/>
</dbReference>
<feature type="repeat" description="WD" evidence="3">
    <location>
        <begin position="889"/>
        <end position="925"/>
    </location>
</feature>
<dbReference type="InterPro" id="IPR020472">
    <property type="entry name" value="WD40_PAC1"/>
</dbReference>
<keyword evidence="4" id="KW-1133">Transmembrane helix</keyword>
<dbReference type="HOGENOM" id="CLU_000288_6_0_1"/>
<dbReference type="SUPFAM" id="SSF52540">
    <property type="entry name" value="P-loop containing nucleoside triphosphate hydrolases"/>
    <property type="match status" value="1"/>
</dbReference>
<dbReference type="OrthoDB" id="2804352at2759"/>
<reference evidence="6 7" key="1">
    <citation type="journal article" date="2012" name="Appl. Environ. Microbiol.">
        <title>Short-read sequencing for genomic analysis of the brown rot fungus Fibroporia radiculosa.</title>
        <authorList>
            <person name="Tang J.D."/>
            <person name="Perkins A.D."/>
            <person name="Sonstegard T.S."/>
            <person name="Schroeder S.G."/>
            <person name="Burgess S.C."/>
            <person name="Diehl S.V."/>
        </authorList>
    </citation>
    <scope>NUCLEOTIDE SEQUENCE [LARGE SCALE GENOMIC DNA]</scope>
    <source>
        <strain evidence="6 7">TFFH 294</strain>
    </source>
</reference>
<dbReference type="InterPro" id="IPR036322">
    <property type="entry name" value="WD40_repeat_dom_sf"/>
</dbReference>
<dbReference type="InterPro" id="IPR056884">
    <property type="entry name" value="NPHP3-like_N"/>
</dbReference>
<accession>J4I1F0</accession>
<dbReference type="PROSITE" id="PS00678">
    <property type="entry name" value="WD_REPEATS_1"/>
    <property type="match status" value="1"/>
</dbReference>
<keyword evidence="7" id="KW-1185">Reference proteome</keyword>
<name>J4I1F0_9APHY</name>
<evidence type="ECO:0000256" key="3">
    <source>
        <dbReference type="PROSITE-ProRule" id="PRU00221"/>
    </source>
</evidence>
<organism evidence="6 7">
    <name type="scientific">Fibroporia radiculosa</name>
    <dbReference type="NCBI Taxonomy" id="599839"/>
    <lineage>
        <taxon>Eukaryota</taxon>
        <taxon>Fungi</taxon>
        <taxon>Dikarya</taxon>
        <taxon>Basidiomycota</taxon>
        <taxon>Agaricomycotina</taxon>
        <taxon>Agaricomycetes</taxon>
        <taxon>Polyporales</taxon>
        <taxon>Fibroporiaceae</taxon>
        <taxon>Fibroporia</taxon>
    </lineage>
</organism>
<dbReference type="RefSeq" id="XP_012184865.1">
    <property type="nucleotide sequence ID" value="XM_012329475.1"/>
</dbReference>
<dbReference type="SUPFAM" id="SSF50978">
    <property type="entry name" value="WD40 repeat-like"/>
    <property type="match status" value="1"/>
</dbReference>
<dbReference type="SMART" id="SM00320">
    <property type="entry name" value="WD40"/>
    <property type="match status" value="4"/>
</dbReference>
<dbReference type="PANTHER" id="PTHR22847">
    <property type="entry name" value="WD40 REPEAT PROTEIN"/>
    <property type="match status" value="1"/>
</dbReference>
<evidence type="ECO:0000256" key="1">
    <source>
        <dbReference type="ARBA" id="ARBA00022574"/>
    </source>
</evidence>
<dbReference type="CDD" id="cd00200">
    <property type="entry name" value="WD40"/>
    <property type="match status" value="1"/>
</dbReference>
<proteinExistence type="predicted"/>
<dbReference type="PROSITE" id="PS50294">
    <property type="entry name" value="WD_REPEATS_REGION"/>
    <property type="match status" value="4"/>
</dbReference>
<dbReference type="Gene3D" id="3.40.50.300">
    <property type="entry name" value="P-loop containing nucleotide triphosphate hydrolases"/>
    <property type="match status" value="1"/>
</dbReference>
<keyword evidence="4" id="KW-0812">Transmembrane</keyword>
<dbReference type="InterPro" id="IPR035992">
    <property type="entry name" value="Ricin_B-like_lectins"/>
</dbReference>
<dbReference type="PROSITE" id="PS50082">
    <property type="entry name" value="WD_REPEATS_2"/>
    <property type="match status" value="4"/>
</dbReference>
<keyword evidence="4" id="KW-0472">Membrane</keyword>
<dbReference type="InterPro" id="IPR019775">
    <property type="entry name" value="WD40_repeat_CS"/>
</dbReference>